<evidence type="ECO:0000313" key="2">
    <source>
        <dbReference type="Proteomes" id="UP001320706"/>
    </source>
</evidence>
<dbReference type="Proteomes" id="UP001320706">
    <property type="component" value="Unassembled WGS sequence"/>
</dbReference>
<evidence type="ECO:0000313" key="1">
    <source>
        <dbReference type="EMBL" id="KAK8196113.1"/>
    </source>
</evidence>
<dbReference type="EMBL" id="JAMKPW020000042">
    <property type="protein sequence ID" value="KAK8196113.1"/>
    <property type="molecule type" value="Genomic_DNA"/>
</dbReference>
<gene>
    <name evidence="1" type="ORF">M8818_007266</name>
</gene>
<protein>
    <submittedName>
        <fullName evidence="1">Uncharacterized protein</fullName>
    </submittedName>
</protein>
<proteinExistence type="predicted"/>
<organism evidence="1 2">
    <name type="scientific">Zalaria obscura</name>
    <dbReference type="NCBI Taxonomy" id="2024903"/>
    <lineage>
        <taxon>Eukaryota</taxon>
        <taxon>Fungi</taxon>
        <taxon>Dikarya</taxon>
        <taxon>Ascomycota</taxon>
        <taxon>Pezizomycotina</taxon>
        <taxon>Dothideomycetes</taxon>
        <taxon>Dothideomycetidae</taxon>
        <taxon>Dothideales</taxon>
        <taxon>Zalariaceae</taxon>
        <taxon>Zalaria</taxon>
    </lineage>
</organism>
<reference evidence="1" key="1">
    <citation type="submission" date="2024-02" db="EMBL/GenBank/DDBJ databases">
        <title>Metagenome Assembled Genome of Zalaria obscura JY119.</title>
        <authorList>
            <person name="Vighnesh L."/>
            <person name="Jagadeeshwari U."/>
            <person name="Venkata Ramana C."/>
            <person name="Sasikala C."/>
        </authorList>
    </citation>
    <scope>NUCLEOTIDE SEQUENCE</scope>
    <source>
        <strain evidence="1">JY119</strain>
    </source>
</reference>
<sequence>MSIREASHAGSWYTSSKSQLSSQLDNWLSAVEAPVQCIGPMSADDEPAATLPVAGARVIIGPHAGYSYSGPAAAWAYKSWDVSKAKRVFLLGPSHHYYLTNCALTKCSSYETPLGNLAIDQEVTANLYATGEFKWMSQSTDEDEHSLEMHLPYIYKILSRNFTSEADFPKLVPLMVGNTSTSSEQLFGRILAPYLKDPANAFVISSDFAHWGLRFHYTYYEAPGKKPIDLRQTDKQPRDPPIHDSIKQVDFQCMGACEFGSHDEWLQVLSQTRNTVCGRHPIGVVMAGIEEIEKEDPKQRRFRFVRYERSSEVKKVTESSVSYASAFCVI</sequence>
<comment type="caution">
    <text evidence="1">The sequence shown here is derived from an EMBL/GenBank/DDBJ whole genome shotgun (WGS) entry which is preliminary data.</text>
</comment>
<keyword evidence="2" id="KW-1185">Reference proteome</keyword>
<name>A0ACC3S4F5_9PEZI</name>
<accession>A0ACC3S4F5</accession>